<proteinExistence type="predicted"/>
<sequence length="254" mass="28503">MKAVLYVSHGSRRKEATDEALHFLQNVHQQIGVPLHHICFLELAHPDFHEGIERLVRKGATKVAVLPVLLLSAGHYFKDIPEKIERAEARFPHIEFSYGEPLGVQERIVDVLVDRIQQTGAVIDTETNVLLVGRGSRHPDTKTSIERIARLLKEKTGAPSVEVCYLAALSPSFEEGLKESVNHNEKTIVVPYLWFTGVLIESIKQKINEFTADGYEIYQASYLDTHPNMVRAAADRVHEALGHIREQSDSGVSQ</sequence>
<dbReference type="InterPro" id="IPR050963">
    <property type="entry name" value="Sirohydro_Cobaltochel/CbiX"/>
</dbReference>
<reference evidence="3 4" key="1">
    <citation type="submission" date="2018-01" db="EMBL/GenBank/DDBJ databases">
        <title>The whole genome sequencing and assembly of Halobacillus litoralis ERB031 strain.</title>
        <authorList>
            <person name="Lee S.-J."/>
            <person name="Park M.-K."/>
            <person name="Kim J.-Y."/>
            <person name="Lee Y.-J."/>
            <person name="Yi H."/>
            <person name="Bahn Y.-S."/>
            <person name="Kim J.F."/>
            <person name="Lee D.-W."/>
        </authorList>
    </citation>
    <scope>NUCLEOTIDE SEQUENCE [LARGE SCALE GENOMIC DNA]</scope>
    <source>
        <strain evidence="3 4">ERB 031</strain>
    </source>
</reference>
<dbReference type="KEGG" id="hli:HLI_01915"/>
<dbReference type="GO" id="GO:0016829">
    <property type="term" value="F:lyase activity"/>
    <property type="evidence" value="ECO:0007669"/>
    <property type="project" value="UniProtKB-KW"/>
</dbReference>
<dbReference type="CDD" id="cd03416">
    <property type="entry name" value="CbiX_SirB_N"/>
    <property type="match status" value="1"/>
</dbReference>
<organism evidence="3 4">
    <name type="scientific">Halobacillus litoralis</name>
    <dbReference type="NCBI Taxonomy" id="45668"/>
    <lineage>
        <taxon>Bacteria</taxon>
        <taxon>Bacillati</taxon>
        <taxon>Bacillota</taxon>
        <taxon>Bacilli</taxon>
        <taxon>Bacillales</taxon>
        <taxon>Bacillaceae</taxon>
        <taxon>Halobacillus</taxon>
    </lineage>
</organism>
<evidence type="ECO:0000256" key="1">
    <source>
        <dbReference type="ARBA" id="ARBA00022723"/>
    </source>
</evidence>
<accession>A0A410M8L5</accession>
<keyword evidence="2" id="KW-0456">Lyase</keyword>
<evidence type="ECO:0000313" key="3">
    <source>
        <dbReference type="EMBL" id="QAS51042.1"/>
    </source>
</evidence>
<name>A0A410M8L5_9BACI</name>
<dbReference type="Pfam" id="PF01903">
    <property type="entry name" value="CbiX"/>
    <property type="match status" value="2"/>
</dbReference>
<dbReference type="RefSeq" id="WP_128522807.1">
    <property type="nucleotide sequence ID" value="NZ_CP026118.1"/>
</dbReference>
<dbReference type="GO" id="GO:0046872">
    <property type="term" value="F:metal ion binding"/>
    <property type="evidence" value="ECO:0007669"/>
    <property type="project" value="UniProtKB-KW"/>
</dbReference>
<keyword evidence="1" id="KW-0479">Metal-binding</keyword>
<dbReference type="Proteomes" id="UP000287756">
    <property type="component" value="Chromosome"/>
</dbReference>
<dbReference type="OrthoDB" id="9797895at2"/>
<dbReference type="Gene3D" id="3.40.50.1400">
    <property type="match status" value="2"/>
</dbReference>
<dbReference type="PANTHER" id="PTHR33542:SF3">
    <property type="entry name" value="SIROHYDROCHLORIN FERROCHELATASE, CHLOROPLASTIC"/>
    <property type="match status" value="1"/>
</dbReference>
<dbReference type="CDD" id="cd03414">
    <property type="entry name" value="CbiX_SirB_C"/>
    <property type="match status" value="1"/>
</dbReference>
<dbReference type="EMBL" id="CP026118">
    <property type="protein sequence ID" value="QAS51042.1"/>
    <property type="molecule type" value="Genomic_DNA"/>
</dbReference>
<dbReference type="SUPFAM" id="SSF53800">
    <property type="entry name" value="Chelatase"/>
    <property type="match status" value="1"/>
</dbReference>
<protein>
    <submittedName>
        <fullName evidence="3">Sirohydrochlorin chelatase</fullName>
    </submittedName>
</protein>
<dbReference type="PANTHER" id="PTHR33542">
    <property type="entry name" value="SIROHYDROCHLORIN FERROCHELATASE, CHLOROPLASTIC"/>
    <property type="match status" value="1"/>
</dbReference>
<dbReference type="InterPro" id="IPR002762">
    <property type="entry name" value="CbiX-like"/>
</dbReference>
<dbReference type="AlphaFoldDB" id="A0A410M8L5"/>
<evidence type="ECO:0000313" key="4">
    <source>
        <dbReference type="Proteomes" id="UP000287756"/>
    </source>
</evidence>
<gene>
    <name evidence="3" type="ORF">HLI_01915</name>
</gene>
<evidence type="ECO:0000256" key="2">
    <source>
        <dbReference type="ARBA" id="ARBA00023239"/>
    </source>
</evidence>